<dbReference type="RefSeq" id="WP_131304740.1">
    <property type="nucleotide sequence ID" value="NZ_SJFN01000001.1"/>
</dbReference>
<protein>
    <submittedName>
        <fullName evidence="2">Uncharacterized protein</fullName>
    </submittedName>
</protein>
<evidence type="ECO:0000256" key="1">
    <source>
        <dbReference type="SAM" id="MobiDB-lite"/>
    </source>
</evidence>
<feature type="region of interest" description="Disordered" evidence="1">
    <location>
        <begin position="1"/>
        <end position="22"/>
    </location>
</feature>
<accession>A0A4Q9VYJ9</accession>
<dbReference type="Proteomes" id="UP000292781">
    <property type="component" value="Unassembled WGS sequence"/>
</dbReference>
<sequence>MTDTAFEDRATDHPDRRDESGATVDRAGRAAIPTLVIGRCLVAEAAAARPDLFDVRLHVWNHATASLTRPPVALDPDFVRLAAPKVRRELSADATRLFQRKFDDLAYDLILMDFLRDTRNPVFDIDGGLVTFSEAYTTDVALNREFLARGRMIPPYSDPHIELWLEAIGEFAALLEQCRPTTPVVFAVIPVARVHRDHAGAIHPFDAETLAAWDLQIRLQQAMARYALGLIPKARIYRSDLALVAGHGAPNGLPLSPSHPTLDGLRRLGAGLFARAQSSEVDEPLTLCDFLKEFADIRRRFELAKWSIHLDSHSANRNKTEMNRDFSLRPDLAEVAPLPCEPGLRRRFDQIVLPLLEQVAALREVDTFARFLGDTRGRHPIIRKIDLENEAGTTGDVLRADGDHFLDGFGIRIGVGAAWIWEGECRRLLLDFLMHPWSGEAEVRCDGRILTFDLHHSGTTTKSVLLAFDDTRRRRLEITATGVANPLGDGSEVWLQRIWALELPPEGP</sequence>
<proteinExistence type="predicted"/>
<name>A0A4Q9VYJ9_9HYPH</name>
<dbReference type="AlphaFoldDB" id="A0A4Q9VYJ9"/>
<evidence type="ECO:0000313" key="3">
    <source>
        <dbReference type="Proteomes" id="UP000292781"/>
    </source>
</evidence>
<dbReference type="EMBL" id="SJFN01000001">
    <property type="protein sequence ID" value="TBW41204.1"/>
    <property type="molecule type" value="Genomic_DNA"/>
</dbReference>
<evidence type="ECO:0000313" key="2">
    <source>
        <dbReference type="EMBL" id="TBW41204.1"/>
    </source>
</evidence>
<gene>
    <name evidence="2" type="ORF">EYW49_00260</name>
</gene>
<keyword evidence="3" id="KW-1185">Reference proteome</keyword>
<feature type="compositionally biased region" description="Basic and acidic residues" evidence="1">
    <location>
        <begin position="1"/>
        <end position="20"/>
    </location>
</feature>
<reference evidence="2 3" key="1">
    <citation type="submission" date="2019-02" db="EMBL/GenBank/DDBJ databases">
        <title>Siculibacillus lacustris gen. nov., sp. nov., a new rosette-forming bacterium isolated from a freshwater crater lake (Lake St. Ana, Romania).</title>
        <authorList>
            <person name="Felfoldi T."/>
            <person name="Marton Z."/>
            <person name="Szabo A."/>
            <person name="Mentes A."/>
            <person name="Boka K."/>
            <person name="Marialigeti K."/>
            <person name="Mathe I."/>
            <person name="Koncz M."/>
            <person name="Schumann P."/>
            <person name="Toth E."/>
        </authorList>
    </citation>
    <scope>NUCLEOTIDE SEQUENCE [LARGE SCALE GENOMIC DNA]</scope>
    <source>
        <strain evidence="2 3">SA-279</strain>
    </source>
</reference>
<comment type="caution">
    <text evidence="2">The sequence shown here is derived from an EMBL/GenBank/DDBJ whole genome shotgun (WGS) entry which is preliminary data.</text>
</comment>
<dbReference type="InterPro" id="IPR046237">
    <property type="entry name" value="DUF6270"/>
</dbReference>
<dbReference type="Pfam" id="PF19786">
    <property type="entry name" value="DUF6270"/>
    <property type="match status" value="1"/>
</dbReference>
<organism evidence="2 3">
    <name type="scientific">Siculibacillus lacustris</name>
    <dbReference type="NCBI Taxonomy" id="1549641"/>
    <lineage>
        <taxon>Bacteria</taxon>
        <taxon>Pseudomonadati</taxon>
        <taxon>Pseudomonadota</taxon>
        <taxon>Alphaproteobacteria</taxon>
        <taxon>Hyphomicrobiales</taxon>
        <taxon>Ancalomicrobiaceae</taxon>
        <taxon>Siculibacillus</taxon>
    </lineage>
</organism>